<dbReference type="Proteomes" id="UP001183643">
    <property type="component" value="Unassembled WGS sequence"/>
</dbReference>
<feature type="transmembrane region" description="Helical" evidence="7">
    <location>
        <begin position="95"/>
        <end position="115"/>
    </location>
</feature>
<evidence type="ECO:0000313" key="10">
    <source>
        <dbReference type="Proteomes" id="UP001183643"/>
    </source>
</evidence>
<comment type="caution">
    <text evidence="9">The sequence shown here is derived from an EMBL/GenBank/DDBJ whole genome shotgun (WGS) entry which is preliminary data.</text>
</comment>
<dbReference type="InterPro" id="IPR050638">
    <property type="entry name" value="AA-Vitamin_Transporters"/>
</dbReference>
<feature type="transmembrane region" description="Helical" evidence="7">
    <location>
        <begin position="181"/>
        <end position="206"/>
    </location>
</feature>
<evidence type="ECO:0000313" key="9">
    <source>
        <dbReference type="EMBL" id="MDR7273647.1"/>
    </source>
</evidence>
<reference evidence="9" key="1">
    <citation type="submission" date="2023-07" db="EMBL/GenBank/DDBJ databases">
        <title>Sequencing the genomes of 1000 actinobacteria strains.</title>
        <authorList>
            <person name="Klenk H.-P."/>
        </authorList>
    </citation>
    <scope>NUCLEOTIDE SEQUENCE</scope>
    <source>
        <strain evidence="9">DSM 44707</strain>
    </source>
</reference>
<name>A0AAE3YJI5_9ACTN</name>
<evidence type="ECO:0000256" key="6">
    <source>
        <dbReference type="SAM" id="MobiDB-lite"/>
    </source>
</evidence>
<feature type="transmembrane region" description="Helical" evidence="7">
    <location>
        <begin position="251"/>
        <end position="271"/>
    </location>
</feature>
<dbReference type="PANTHER" id="PTHR32322">
    <property type="entry name" value="INNER MEMBRANE TRANSPORTER"/>
    <property type="match status" value="1"/>
</dbReference>
<evidence type="ECO:0000256" key="3">
    <source>
        <dbReference type="ARBA" id="ARBA00022692"/>
    </source>
</evidence>
<comment type="similarity">
    <text evidence="2">Belongs to the EamA transporter family.</text>
</comment>
<dbReference type="PANTHER" id="PTHR32322:SF2">
    <property type="entry name" value="EAMA DOMAIN-CONTAINING PROTEIN"/>
    <property type="match status" value="1"/>
</dbReference>
<dbReference type="RefSeq" id="WP_310362301.1">
    <property type="nucleotide sequence ID" value="NZ_JAVDYB010000001.1"/>
</dbReference>
<feature type="region of interest" description="Disordered" evidence="6">
    <location>
        <begin position="309"/>
        <end position="343"/>
    </location>
</feature>
<protein>
    <submittedName>
        <fullName evidence="9">Drug/metabolite transporter (DMT)-like permease</fullName>
    </submittedName>
</protein>
<evidence type="ECO:0000256" key="1">
    <source>
        <dbReference type="ARBA" id="ARBA00004141"/>
    </source>
</evidence>
<evidence type="ECO:0000256" key="7">
    <source>
        <dbReference type="SAM" id="Phobius"/>
    </source>
</evidence>
<dbReference type="AlphaFoldDB" id="A0AAE3YJI5"/>
<evidence type="ECO:0000256" key="2">
    <source>
        <dbReference type="ARBA" id="ARBA00007362"/>
    </source>
</evidence>
<accession>A0AAE3YJI5</accession>
<dbReference type="EMBL" id="JAVDYB010000001">
    <property type="protein sequence ID" value="MDR7273647.1"/>
    <property type="molecule type" value="Genomic_DNA"/>
</dbReference>
<gene>
    <name evidence="9" type="ORF">J2S41_000425</name>
</gene>
<feature type="transmembrane region" description="Helical" evidence="7">
    <location>
        <begin position="151"/>
        <end position="169"/>
    </location>
</feature>
<feature type="transmembrane region" description="Helical" evidence="7">
    <location>
        <begin position="122"/>
        <end position="145"/>
    </location>
</feature>
<proteinExistence type="inferred from homology"/>
<organism evidence="9 10">
    <name type="scientific">Catenuloplanes atrovinosus</name>
    <dbReference type="NCBI Taxonomy" id="137266"/>
    <lineage>
        <taxon>Bacteria</taxon>
        <taxon>Bacillati</taxon>
        <taxon>Actinomycetota</taxon>
        <taxon>Actinomycetes</taxon>
        <taxon>Micromonosporales</taxon>
        <taxon>Micromonosporaceae</taxon>
        <taxon>Catenuloplanes</taxon>
    </lineage>
</organism>
<dbReference type="SUPFAM" id="SSF103481">
    <property type="entry name" value="Multidrug resistance efflux transporter EmrE"/>
    <property type="match status" value="2"/>
</dbReference>
<evidence type="ECO:0000256" key="4">
    <source>
        <dbReference type="ARBA" id="ARBA00022989"/>
    </source>
</evidence>
<keyword evidence="10" id="KW-1185">Reference proteome</keyword>
<keyword evidence="5 7" id="KW-0472">Membrane</keyword>
<feature type="domain" description="EamA" evidence="8">
    <location>
        <begin position="152"/>
        <end position="291"/>
    </location>
</feature>
<dbReference type="InterPro" id="IPR037185">
    <property type="entry name" value="EmrE-like"/>
</dbReference>
<dbReference type="GO" id="GO:0016020">
    <property type="term" value="C:membrane"/>
    <property type="evidence" value="ECO:0007669"/>
    <property type="project" value="UniProtKB-SubCell"/>
</dbReference>
<evidence type="ECO:0000256" key="5">
    <source>
        <dbReference type="ARBA" id="ARBA00023136"/>
    </source>
</evidence>
<keyword evidence="3 7" id="KW-0812">Transmembrane</keyword>
<feature type="transmembrane region" description="Helical" evidence="7">
    <location>
        <begin position="38"/>
        <end position="57"/>
    </location>
</feature>
<feature type="compositionally biased region" description="Low complexity" evidence="6">
    <location>
        <begin position="313"/>
        <end position="333"/>
    </location>
</feature>
<evidence type="ECO:0000259" key="8">
    <source>
        <dbReference type="Pfam" id="PF00892"/>
    </source>
</evidence>
<feature type="transmembrane region" description="Helical" evidence="7">
    <location>
        <begin position="218"/>
        <end position="239"/>
    </location>
</feature>
<feature type="domain" description="EamA" evidence="8">
    <location>
        <begin position="5"/>
        <end position="140"/>
    </location>
</feature>
<sequence>MRQPIGLVAALASAASFATSGAFVKPLLEAGWSPAAAVSARTLSAGLLLLPLVLWSLRGRWATLWRARWRVLGMGLIAVAFTQVTYFAAISRIPVSTALLVEYLAPLLLVLWAWVSTRRAPHAVVLLGSVLAIGGLVLVIGPGAVRAVDPAGLGLAFAAAVGCAVYFAVGARPADGLPPVALAGSGLLLGGLLLALVGTVGLLPFTADFGDVTLLGSAVPWFVPLSVVAIFGTAIAYATGIFGAGRLGSRLASFIGLLEVVFASVFAWLLLGENLTITQLAGGVLILAGIASVHAAPPQISDVAPVTDETGVAGAEPGASAPGTGTGTGTAEPIVAAPTAGGA</sequence>
<keyword evidence="4 7" id="KW-1133">Transmembrane helix</keyword>
<dbReference type="InterPro" id="IPR000620">
    <property type="entry name" value="EamA_dom"/>
</dbReference>
<feature type="transmembrane region" description="Helical" evidence="7">
    <location>
        <begin position="277"/>
        <end position="296"/>
    </location>
</feature>
<feature type="transmembrane region" description="Helical" evidence="7">
    <location>
        <begin position="69"/>
        <end position="89"/>
    </location>
</feature>
<comment type="subcellular location">
    <subcellularLocation>
        <location evidence="1">Membrane</location>
        <topology evidence="1">Multi-pass membrane protein</topology>
    </subcellularLocation>
</comment>
<dbReference type="Pfam" id="PF00892">
    <property type="entry name" value="EamA"/>
    <property type="match status" value="2"/>
</dbReference>